<keyword evidence="5" id="KW-1185">Reference proteome</keyword>
<dbReference type="PANTHER" id="PTHR24173">
    <property type="entry name" value="ANKYRIN REPEAT CONTAINING"/>
    <property type="match status" value="1"/>
</dbReference>
<dbReference type="InterPro" id="IPR002110">
    <property type="entry name" value="Ankyrin_rpt"/>
</dbReference>
<feature type="compositionally biased region" description="Polar residues" evidence="3">
    <location>
        <begin position="458"/>
        <end position="495"/>
    </location>
</feature>
<dbReference type="AlphaFoldDB" id="A0A8J9Z8N1"/>
<dbReference type="PANTHER" id="PTHR24173:SF40">
    <property type="entry name" value="AGAP006757-PA"/>
    <property type="match status" value="1"/>
</dbReference>
<reference evidence="4" key="1">
    <citation type="submission" date="2022-01" db="EMBL/GenBank/DDBJ databases">
        <authorList>
            <person name="Braso-Vives M."/>
        </authorList>
    </citation>
    <scope>NUCLEOTIDE SEQUENCE</scope>
</reference>
<evidence type="ECO:0000256" key="1">
    <source>
        <dbReference type="ARBA" id="ARBA00022737"/>
    </source>
</evidence>
<feature type="compositionally biased region" description="Low complexity" evidence="3">
    <location>
        <begin position="357"/>
        <end position="384"/>
    </location>
</feature>
<dbReference type="Pfam" id="PF12796">
    <property type="entry name" value="Ank_2"/>
    <property type="match status" value="1"/>
</dbReference>
<proteinExistence type="predicted"/>
<gene>
    <name evidence="4" type="primary">ANKRD33B</name>
    <name evidence="4" type="ORF">BLAG_LOCUS10506</name>
</gene>
<evidence type="ECO:0000256" key="2">
    <source>
        <dbReference type="ARBA" id="ARBA00023043"/>
    </source>
</evidence>
<dbReference type="OrthoDB" id="5406014at2759"/>
<dbReference type="SUPFAM" id="SSF48403">
    <property type="entry name" value="Ankyrin repeat"/>
    <property type="match status" value="1"/>
</dbReference>
<accession>A0A8J9Z8N1</accession>
<protein>
    <submittedName>
        <fullName evidence="4">ANKRD33B protein</fullName>
    </submittedName>
</protein>
<evidence type="ECO:0000256" key="3">
    <source>
        <dbReference type="SAM" id="MobiDB-lite"/>
    </source>
</evidence>
<dbReference type="Proteomes" id="UP000838412">
    <property type="component" value="Chromosome 17"/>
</dbReference>
<sequence>MEGEIFPDDIDLQLVDQQDSVSDSQVRTAETLSILDVVENTEQRRDKLRQWSSAESLQKAGTETCRTTHNSKFRLPRSFLEACVRCNPKGLRMLIQQGLSEEDVNQVDTTGKTGLAHACAQGSMSILQVIVHAQNINVNLADNEGNTPLIFASQAGHLDVLVFLLLNFPDVAVDQPNLAGMTPLMKAAINGRLECAKVLVLAGASTDKRDWGRGMCAEEWARYCGRVDCADIIRRTRNNPSPFHLTLPRSNSEPHIAETTNKDKQYEDNNNVNNTKARWAQDGNWFQSGLRKIRRKFKSETTLKDFIQKKEDSACQYLVLVTRCSAATLLKESMPGRSVKFPVERPRPVRPGSIRLTEVSVDSDSSSIDTSSTTSSETGSAAGSLKDKDLAGPSKKKKKGKKKSHTPKVRVIKAPTDPTELERKLDRHRTRHPPDMGALSPPPRRKHSARQPKVPNNLRRTQSEGSNLDNGFQKDPTTVDTNLIDNKSTSSEAVF</sequence>
<organism evidence="4 5">
    <name type="scientific">Branchiostoma lanceolatum</name>
    <name type="common">Common lancelet</name>
    <name type="synonym">Amphioxus lanceolatum</name>
    <dbReference type="NCBI Taxonomy" id="7740"/>
    <lineage>
        <taxon>Eukaryota</taxon>
        <taxon>Metazoa</taxon>
        <taxon>Chordata</taxon>
        <taxon>Cephalochordata</taxon>
        <taxon>Leptocardii</taxon>
        <taxon>Amphioxiformes</taxon>
        <taxon>Branchiostomatidae</taxon>
        <taxon>Branchiostoma</taxon>
    </lineage>
</organism>
<evidence type="ECO:0000313" key="4">
    <source>
        <dbReference type="EMBL" id="CAH1249376.1"/>
    </source>
</evidence>
<keyword evidence="2" id="KW-0040">ANK repeat</keyword>
<feature type="region of interest" description="Disordered" evidence="3">
    <location>
        <begin position="339"/>
        <end position="495"/>
    </location>
</feature>
<dbReference type="InterPro" id="IPR036770">
    <property type="entry name" value="Ankyrin_rpt-contain_sf"/>
</dbReference>
<dbReference type="EMBL" id="OV696702">
    <property type="protein sequence ID" value="CAH1249376.1"/>
    <property type="molecule type" value="Genomic_DNA"/>
</dbReference>
<dbReference type="Pfam" id="PF00023">
    <property type="entry name" value="Ank"/>
    <property type="match status" value="1"/>
</dbReference>
<keyword evidence="1" id="KW-0677">Repeat</keyword>
<feature type="compositionally biased region" description="Basic residues" evidence="3">
    <location>
        <begin position="394"/>
        <end position="411"/>
    </location>
</feature>
<evidence type="ECO:0000313" key="5">
    <source>
        <dbReference type="Proteomes" id="UP000838412"/>
    </source>
</evidence>
<name>A0A8J9Z8N1_BRALA</name>
<dbReference type="Gene3D" id="1.25.40.20">
    <property type="entry name" value="Ankyrin repeat-containing domain"/>
    <property type="match status" value="1"/>
</dbReference>
<dbReference type="SMART" id="SM00248">
    <property type="entry name" value="ANK"/>
    <property type="match status" value="3"/>
</dbReference>